<sequence>MNDDELRGADPAADLPPADPARVADLLEAAVSTTRPTPDVTAGASEGGVRAAAASARRRPWVRALTVAAAAAVVAAAAVPVVRSLAPEPATTTLTLTNTDPLTASCLPVADILRDSRTQTAFSARATAVVGERVSLDVERVYRGEPGDRVVIDAPPADARAAATIGGFPFEVGSDYLVTASDGVVAVCGASGPATPELQAEYDRAFG</sequence>
<name>A0A5C8ZDC0_9ACTN</name>
<dbReference type="InterPro" id="IPR029058">
    <property type="entry name" value="AB_hydrolase_fold"/>
</dbReference>
<comment type="caution">
    <text evidence="2">The sequence shown here is derived from an EMBL/GenBank/DDBJ whole genome shotgun (WGS) entry which is preliminary data.</text>
</comment>
<gene>
    <name evidence="2" type="ORF">FMM08_11645</name>
</gene>
<protein>
    <submittedName>
        <fullName evidence="2">Uncharacterized protein</fullName>
    </submittedName>
</protein>
<dbReference type="EMBL" id="VKAC01000006">
    <property type="protein sequence ID" value="TXR56085.1"/>
    <property type="molecule type" value="Genomic_DNA"/>
</dbReference>
<dbReference type="RefSeq" id="WP_147926517.1">
    <property type="nucleotide sequence ID" value="NZ_VKAC01000006.1"/>
</dbReference>
<feature type="transmembrane region" description="Helical" evidence="1">
    <location>
        <begin position="61"/>
        <end position="82"/>
    </location>
</feature>
<accession>A0A5C8ZDC0</accession>
<proteinExistence type="predicted"/>
<keyword evidence="1" id="KW-0812">Transmembrane</keyword>
<dbReference type="OrthoDB" id="5117757at2"/>
<reference evidence="2 3" key="1">
    <citation type="submission" date="2019-07" db="EMBL/GenBank/DDBJ databases">
        <title>Quadrisphaera sp. strain DD2A genome sequencing and assembly.</title>
        <authorList>
            <person name="Kim I."/>
        </authorList>
    </citation>
    <scope>NUCLEOTIDE SEQUENCE [LARGE SCALE GENOMIC DNA]</scope>
    <source>
        <strain evidence="2 3">DD2A</strain>
    </source>
</reference>
<dbReference type="SUPFAM" id="SSF53474">
    <property type="entry name" value="alpha/beta-Hydrolases"/>
    <property type="match status" value="1"/>
</dbReference>
<keyword evidence="1" id="KW-0472">Membrane</keyword>
<organism evidence="2 3">
    <name type="scientific">Quadrisphaera setariae</name>
    <dbReference type="NCBI Taxonomy" id="2593304"/>
    <lineage>
        <taxon>Bacteria</taxon>
        <taxon>Bacillati</taxon>
        <taxon>Actinomycetota</taxon>
        <taxon>Actinomycetes</taxon>
        <taxon>Kineosporiales</taxon>
        <taxon>Kineosporiaceae</taxon>
        <taxon>Quadrisphaera</taxon>
    </lineage>
</organism>
<dbReference type="Proteomes" id="UP000321234">
    <property type="component" value="Unassembled WGS sequence"/>
</dbReference>
<dbReference type="AlphaFoldDB" id="A0A5C8ZDC0"/>
<evidence type="ECO:0000313" key="2">
    <source>
        <dbReference type="EMBL" id="TXR56085.1"/>
    </source>
</evidence>
<evidence type="ECO:0000256" key="1">
    <source>
        <dbReference type="SAM" id="Phobius"/>
    </source>
</evidence>
<keyword evidence="1" id="KW-1133">Transmembrane helix</keyword>
<keyword evidence="3" id="KW-1185">Reference proteome</keyword>
<evidence type="ECO:0000313" key="3">
    <source>
        <dbReference type="Proteomes" id="UP000321234"/>
    </source>
</evidence>